<dbReference type="EMBL" id="NFFZ01000004">
    <property type="protein sequence ID" value="OTI63329.1"/>
    <property type="molecule type" value="Genomic_DNA"/>
</dbReference>
<proteinExistence type="predicted"/>
<dbReference type="InterPro" id="IPR011604">
    <property type="entry name" value="PDDEXK-like_dom_sf"/>
</dbReference>
<evidence type="ECO:0000313" key="1">
    <source>
        <dbReference type="EMBL" id="OTI63329.1"/>
    </source>
</evidence>
<evidence type="ECO:0008006" key="3">
    <source>
        <dbReference type="Google" id="ProtNLM"/>
    </source>
</evidence>
<gene>
    <name evidence="1" type="ORF">CAZ10_10910</name>
</gene>
<dbReference type="RefSeq" id="WP_065327313.1">
    <property type="nucleotide sequence ID" value="NZ_NFFZ01000004.1"/>
</dbReference>
<reference evidence="1 2" key="1">
    <citation type="submission" date="2017-05" db="EMBL/GenBank/DDBJ databases">
        <authorList>
            <person name="Song R."/>
            <person name="Chenine A.L."/>
            <person name="Ruprecht R.M."/>
        </authorList>
    </citation>
    <scope>NUCLEOTIDE SEQUENCE [LARGE SCALE GENOMIC DNA]</scope>
    <source>
        <strain evidence="1 2">S567_C10_BS</strain>
    </source>
</reference>
<dbReference type="Gene3D" id="3.90.320.10">
    <property type="match status" value="1"/>
</dbReference>
<organism evidence="1 2">
    <name type="scientific">Pseudomonas aeruginosa</name>
    <dbReference type="NCBI Taxonomy" id="287"/>
    <lineage>
        <taxon>Bacteria</taxon>
        <taxon>Pseudomonadati</taxon>
        <taxon>Pseudomonadota</taxon>
        <taxon>Gammaproteobacteria</taxon>
        <taxon>Pseudomonadales</taxon>
        <taxon>Pseudomonadaceae</taxon>
        <taxon>Pseudomonas</taxon>
    </lineage>
</organism>
<name>A0A241XS62_PSEAI</name>
<dbReference type="AlphaFoldDB" id="A0A241XS62"/>
<comment type="caution">
    <text evidence="1">The sequence shown here is derived from an EMBL/GenBank/DDBJ whole genome shotgun (WGS) entry which is preliminary data.</text>
</comment>
<accession>A0A241XS62</accession>
<sequence>MTRAAAWREALPAALQGARLVLSESELSTDVPVPIHGRGDQVFLANGWLVPVDTKRRSKPAVYLKDIIQLSAYGFILARASRSLFGQNYPVASHGFIRAVVGRDVTYIPVKLLSSTQVIALWNRYWELKRKEAKPRLPEPFKCVKCPKKANCPVGKRR</sequence>
<protein>
    <recommendedName>
        <fullName evidence="3">PD-(D/E)XK endonuclease-like domain-containing protein</fullName>
    </recommendedName>
</protein>
<evidence type="ECO:0000313" key="2">
    <source>
        <dbReference type="Proteomes" id="UP000194857"/>
    </source>
</evidence>
<dbReference type="Proteomes" id="UP000194857">
    <property type="component" value="Unassembled WGS sequence"/>
</dbReference>